<dbReference type="PANTHER" id="PTHR43272:SF32">
    <property type="entry name" value="AMP-DEPENDENT SYNTHETASE_LIGASE DOMAIN-CONTAINING PROTEIN"/>
    <property type="match status" value="1"/>
</dbReference>
<keyword evidence="3" id="KW-0276">Fatty acid metabolism</keyword>
<keyword evidence="8" id="KW-1185">Reference proteome</keyword>
<evidence type="ECO:0000256" key="4">
    <source>
        <dbReference type="ARBA" id="ARBA00023098"/>
    </source>
</evidence>
<protein>
    <recommendedName>
        <fullName evidence="5">Acyl-CoA synthetase</fullName>
    </recommendedName>
</protein>
<evidence type="ECO:0000313" key="8">
    <source>
        <dbReference type="Proteomes" id="UP000658613"/>
    </source>
</evidence>
<dbReference type="Pfam" id="PF23562">
    <property type="entry name" value="AMP-binding_C_3"/>
    <property type="match status" value="1"/>
</dbReference>
<dbReference type="AlphaFoldDB" id="A0A931DXT7"/>
<reference evidence="7" key="1">
    <citation type="submission" date="2020-11" db="EMBL/GenBank/DDBJ databases">
        <title>Sequencing the genomes of 1000 actinobacteria strains.</title>
        <authorList>
            <person name="Klenk H.-P."/>
        </authorList>
    </citation>
    <scope>NUCLEOTIDE SEQUENCE</scope>
    <source>
        <strain evidence="7">DSM 45632</strain>
    </source>
</reference>
<dbReference type="RefSeq" id="WP_196824543.1">
    <property type="nucleotide sequence ID" value="NZ_CP046980.1"/>
</dbReference>
<dbReference type="InterPro" id="IPR020845">
    <property type="entry name" value="AMP-binding_CS"/>
</dbReference>
<comment type="similarity">
    <text evidence="1">Belongs to the ATP-dependent AMP-binding enzyme family.</text>
</comment>
<name>A0A931DXT7_9CORY</name>
<dbReference type="InterPro" id="IPR000873">
    <property type="entry name" value="AMP-dep_synth/lig_dom"/>
</dbReference>
<dbReference type="Proteomes" id="UP000658613">
    <property type="component" value="Unassembled WGS sequence"/>
</dbReference>
<dbReference type="GO" id="GO:0016020">
    <property type="term" value="C:membrane"/>
    <property type="evidence" value="ECO:0007669"/>
    <property type="project" value="TreeGrafter"/>
</dbReference>
<dbReference type="GO" id="GO:0004467">
    <property type="term" value="F:long-chain fatty acid-CoA ligase activity"/>
    <property type="evidence" value="ECO:0007669"/>
    <property type="project" value="TreeGrafter"/>
</dbReference>
<evidence type="ECO:0000313" key="7">
    <source>
        <dbReference type="EMBL" id="MBG6122090.1"/>
    </source>
</evidence>
<dbReference type="InterPro" id="IPR042099">
    <property type="entry name" value="ANL_N_sf"/>
</dbReference>
<dbReference type="PROSITE" id="PS00455">
    <property type="entry name" value="AMP_BINDING"/>
    <property type="match status" value="1"/>
</dbReference>
<dbReference type="EMBL" id="JADOUE010000001">
    <property type="protein sequence ID" value="MBG6122090.1"/>
    <property type="molecule type" value="Genomic_DNA"/>
</dbReference>
<proteinExistence type="inferred from homology"/>
<evidence type="ECO:0000256" key="3">
    <source>
        <dbReference type="ARBA" id="ARBA00022832"/>
    </source>
</evidence>
<dbReference type="Pfam" id="PF00501">
    <property type="entry name" value="AMP-binding"/>
    <property type="match status" value="1"/>
</dbReference>
<organism evidence="7 8">
    <name type="scientific">Corynebacterium aquatimens</name>
    <dbReference type="NCBI Taxonomy" id="1190508"/>
    <lineage>
        <taxon>Bacteria</taxon>
        <taxon>Bacillati</taxon>
        <taxon>Actinomycetota</taxon>
        <taxon>Actinomycetes</taxon>
        <taxon>Mycobacteriales</taxon>
        <taxon>Corynebacteriaceae</taxon>
        <taxon>Corynebacterium</taxon>
    </lineage>
</organism>
<feature type="domain" description="AMP-dependent synthetase/ligase" evidence="6">
    <location>
        <begin position="26"/>
        <end position="449"/>
    </location>
</feature>
<accession>A0A931DXT7</accession>
<evidence type="ECO:0000256" key="1">
    <source>
        <dbReference type="ARBA" id="ARBA00006432"/>
    </source>
</evidence>
<gene>
    <name evidence="7" type="ORF">IW254_001059</name>
</gene>
<keyword evidence="2 7" id="KW-0436">Ligase</keyword>
<comment type="caution">
    <text evidence="7">The sequence shown here is derived from an EMBL/GenBank/DDBJ whole genome shotgun (WGS) entry which is preliminary data.</text>
</comment>
<dbReference type="PANTHER" id="PTHR43272">
    <property type="entry name" value="LONG-CHAIN-FATTY-ACID--COA LIGASE"/>
    <property type="match status" value="1"/>
</dbReference>
<evidence type="ECO:0000256" key="5">
    <source>
        <dbReference type="ARBA" id="ARBA00032875"/>
    </source>
</evidence>
<keyword evidence="4" id="KW-0443">Lipid metabolism</keyword>
<evidence type="ECO:0000259" key="6">
    <source>
        <dbReference type="Pfam" id="PF00501"/>
    </source>
</evidence>
<evidence type="ECO:0000256" key="2">
    <source>
        <dbReference type="ARBA" id="ARBA00022598"/>
    </source>
</evidence>
<sequence>MVRSTYKVEAGFTVAPEENCYSALVETARKHPEWILFSRPEGYGWTDVRADEFVAEVREVAKGLIAMGLEKNDRVALLSGARYEWAVTDFAVMAAGGILVPIYPTSSLDQVQWIVEDSGAVLAIAETYEHAVLFEHMVLDSSGVPHLSDSPSQLRKVLKFNAVQGVEEPAIDALKAAGRDVSDAELDQRIASISHSDIASLVYTSGTTGKSKGCIITHLNWIFQVRAMMKHPIGKISGPGSRMVTYLPMAHVLARSLHLMGALSGTTQSHWSDVSTIAMEFQRVKPNMVVGVPRVYEKVRDAAYRKASDGSAIGAAIFAAAEKTAVAYSEALEKKRNGGRGPSISLKLRRALFDKLVYSKIRDGLGGEVTYAITGASALGAPLGHFFRGIGLPVYEGYGLTETTSAATVNFDKDTKIGSVGKPMLGYEAKVTEEGEICLKSEGIFGGYWRNEEATADVIRDGFFHTGDLGEIDDEGFVTITGRKKDILVTSGGKNVAPQPLEEQLRLDPLISQAVVVGDGKQFIGVLITLNEEELARWKEKRGISKDVPVSKLAEDPNLRGEIQDAINVANKIVSNAEAIKKFRILPRDLTEEDGELTATLKVKRPIVLQNFDAEMRKLYPQP</sequence>
<dbReference type="SUPFAM" id="SSF56801">
    <property type="entry name" value="Acetyl-CoA synthetase-like"/>
    <property type="match status" value="1"/>
</dbReference>
<dbReference type="Gene3D" id="3.40.50.12780">
    <property type="entry name" value="N-terminal domain of ligase-like"/>
    <property type="match status" value="1"/>
</dbReference>
<dbReference type="CDD" id="cd05907">
    <property type="entry name" value="VL_LC_FACS_like"/>
    <property type="match status" value="1"/>
</dbReference>